<evidence type="ECO:0000256" key="4">
    <source>
        <dbReference type="SAM" id="Phobius"/>
    </source>
</evidence>
<feature type="compositionally biased region" description="Basic and acidic residues" evidence="3">
    <location>
        <begin position="45"/>
        <end position="64"/>
    </location>
</feature>
<evidence type="ECO:0000256" key="2">
    <source>
        <dbReference type="ARBA" id="ARBA00023136"/>
    </source>
</evidence>
<dbReference type="PANTHER" id="PTHR23319">
    <property type="entry name" value="GRAM DOMAIN CONTAINING 1B, ISOFORM E"/>
    <property type="match status" value="1"/>
</dbReference>
<keyword evidence="7" id="KW-1185">Reference proteome</keyword>
<feature type="region of interest" description="Disordered" evidence="3">
    <location>
        <begin position="880"/>
        <end position="925"/>
    </location>
</feature>
<feature type="compositionally biased region" description="Polar residues" evidence="3">
    <location>
        <begin position="1"/>
        <end position="12"/>
    </location>
</feature>
<dbReference type="InterPro" id="IPR031968">
    <property type="entry name" value="VASt"/>
</dbReference>
<feature type="compositionally biased region" description="Polar residues" evidence="3">
    <location>
        <begin position="34"/>
        <end position="44"/>
    </location>
</feature>
<feature type="compositionally biased region" description="Polar residues" evidence="3">
    <location>
        <begin position="883"/>
        <end position="899"/>
    </location>
</feature>
<evidence type="ECO:0000256" key="3">
    <source>
        <dbReference type="SAM" id="MobiDB-lite"/>
    </source>
</evidence>
<dbReference type="Pfam" id="PF16016">
    <property type="entry name" value="VASt"/>
    <property type="match status" value="1"/>
</dbReference>
<dbReference type="GO" id="GO:0140268">
    <property type="term" value="C:endoplasmic reticulum-plasma membrane contact site"/>
    <property type="evidence" value="ECO:0007669"/>
    <property type="project" value="TreeGrafter"/>
</dbReference>
<dbReference type="GO" id="GO:0032366">
    <property type="term" value="P:intracellular sterol transport"/>
    <property type="evidence" value="ECO:0007669"/>
    <property type="project" value="TreeGrafter"/>
</dbReference>
<organism evidence="6 7">
    <name type="scientific">Hanseniaspora valbyensis NRRL Y-1626</name>
    <dbReference type="NCBI Taxonomy" id="766949"/>
    <lineage>
        <taxon>Eukaryota</taxon>
        <taxon>Fungi</taxon>
        <taxon>Dikarya</taxon>
        <taxon>Ascomycota</taxon>
        <taxon>Saccharomycotina</taxon>
        <taxon>Saccharomycetes</taxon>
        <taxon>Saccharomycodales</taxon>
        <taxon>Saccharomycodaceae</taxon>
        <taxon>Hanseniaspora</taxon>
    </lineage>
</organism>
<feature type="transmembrane region" description="Helical" evidence="4">
    <location>
        <begin position="963"/>
        <end position="983"/>
    </location>
</feature>
<keyword evidence="4" id="KW-0812">Transmembrane</keyword>
<comment type="caution">
    <text evidence="6">The sequence shown here is derived from an EMBL/GenBank/DDBJ whole genome shotgun (WGS) entry which is preliminary data.</text>
</comment>
<dbReference type="OrthoDB" id="3972269at2759"/>
<protein>
    <recommendedName>
        <fullName evidence="5">VASt domain-containing protein</fullName>
    </recommendedName>
</protein>
<dbReference type="GO" id="GO:0005739">
    <property type="term" value="C:mitochondrion"/>
    <property type="evidence" value="ECO:0007669"/>
    <property type="project" value="TreeGrafter"/>
</dbReference>
<sequence>MDSKSLSPNLFSDENIDDELIKKDSSSSTSSLSNTEKINMQTDKNFNENTKKDIDSPPKRKSFDSIKTLSPAKSLATNKVTETNLTSSIPTSPVKFKDSVNIFQEQINDSIDLNNNNNAKDNSDAETAKKEDFSTLFNNMFSSITGNNTAYDTTSAPTNNLNKDNDIVTHKKNSSISSSVSISSAGKSLKDLFLKDLDEIDTENLLNRDTGTTVDDDGSKDIKDKDFETVDVYSVINSISFAKKSSNEKFHTTFKSVPNDDKLLSEVFNASLAKEKNKQKTGSFASSALSIGSALTADTNHNVPPDELLGIDGSVSHGHDKENTDESMFWFSNDYNKSEKNASAFNANNNGELFISEKYIGFQSFKNLLNLWTTNILIYIHDIESINNVGTILINKHRANKDIRKMKENILKKSKGNENGITITTVYDKTYAFYNIPEKILAKRTLQTIWDIHVEGMSYLTDSNERSHPILLEPSFFKTNHTNPPSRSLSNVNIRSIDNSKELYTSSPNLLTARPSVSSKRSITNLSKVNSNNDYLLNRVSRQSSRSVEDKFLKEESEIEDEIMSIDDQIGIRYSSNKKNLAKPDSSTIDEADSSIDEKSVTTMKLSNKTFSDENAIYDESDDSFDSDDEYYNGALKLSSEEYDKKITVFDFKESSKFNYTGPLYHEDTEFLTTPELDKEEEILAELTVDCTPGQLFEIMFSEQFNNFLIDFLKNQDSSNFQPLKFGKFDKMNQEGQRYREYQYEKKLNYPVGPSTTRCMVRETILVSNPDEFYKVINSTNTPDVPSGPAFNVKTCYQLRWTDNGKCFLKVSFWIEWVKSSWIKGMVEKSCKSGQVEATKVFCDILLKYCEENIHQIEMPKGKAMRSLVFNHRLSLSSKKRVTSNGRAKSRQASTSVDDSASKKLKSPLFKPYSPRKSPVPPKLSRVEDVTDLDLNSSSKNKTTLASEEYANILKKIEKSEKLLILQIILLFIVAVLLLLNLLRNWKYSNNWKQIYFDHFQKLISSNRENTTNFLNDNDDFALLSDKEITNKLINTIDKLISRRLEQQ</sequence>
<dbReference type="GO" id="GO:0032934">
    <property type="term" value="F:sterol binding"/>
    <property type="evidence" value="ECO:0007669"/>
    <property type="project" value="TreeGrafter"/>
</dbReference>
<dbReference type="GO" id="GO:0005789">
    <property type="term" value="C:endoplasmic reticulum membrane"/>
    <property type="evidence" value="ECO:0007669"/>
    <property type="project" value="TreeGrafter"/>
</dbReference>
<proteinExistence type="predicted"/>
<name>A0A1B7TEZ6_9ASCO</name>
<evidence type="ECO:0000313" key="6">
    <source>
        <dbReference type="EMBL" id="OBA27278.1"/>
    </source>
</evidence>
<dbReference type="PROSITE" id="PS51778">
    <property type="entry name" value="VAST"/>
    <property type="match status" value="1"/>
</dbReference>
<dbReference type="GO" id="GO:0032541">
    <property type="term" value="C:cortical endoplasmic reticulum"/>
    <property type="evidence" value="ECO:0007669"/>
    <property type="project" value="TreeGrafter"/>
</dbReference>
<dbReference type="AlphaFoldDB" id="A0A1B7TEZ6"/>
<comment type="subcellular location">
    <subcellularLocation>
        <location evidence="1">Membrane</location>
    </subcellularLocation>
</comment>
<feature type="domain" description="VASt" evidence="5">
    <location>
        <begin position="680"/>
        <end position="854"/>
    </location>
</feature>
<dbReference type="InterPro" id="IPR051482">
    <property type="entry name" value="Cholesterol_transport"/>
</dbReference>
<feature type="region of interest" description="Disordered" evidence="3">
    <location>
        <begin position="1"/>
        <end position="68"/>
    </location>
</feature>
<keyword evidence="4" id="KW-1133">Transmembrane helix</keyword>
<keyword evidence="2 4" id="KW-0472">Membrane</keyword>
<evidence type="ECO:0000256" key="1">
    <source>
        <dbReference type="ARBA" id="ARBA00004370"/>
    </source>
</evidence>
<reference evidence="7" key="1">
    <citation type="journal article" date="2016" name="Proc. Natl. Acad. Sci. U.S.A.">
        <title>Comparative genomics of biotechnologically important yeasts.</title>
        <authorList>
            <person name="Riley R."/>
            <person name="Haridas S."/>
            <person name="Wolfe K.H."/>
            <person name="Lopes M.R."/>
            <person name="Hittinger C.T."/>
            <person name="Goeker M."/>
            <person name="Salamov A.A."/>
            <person name="Wisecaver J.H."/>
            <person name="Long T.M."/>
            <person name="Calvey C.H."/>
            <person name="Aerts A.L."/>
            <person name="Barry K.W."/>
            <person name="Choi C."/>
            <person name="Clum A."/>
            <person name="Coughlan A.Y."/>
            <person name="Deshpande S."/>
            <person name="Douglass A.P."/>
            <person name="Hanson S.J."/>
            <person name="Klenk H.-P."/>
            <person name="LaButti K.M."/>
            <person name="Lapidus A."/>
            <person name="Lindquist E.A."/>
            <person name="Lipzen A.M."/>
            <person name="Meier-Kolthoff J.P."/>
            <person name="Ohm R.A."/>
            <person name="Otillar R.P."/>
            <person name="Pangilinan J.L."/>
            <person name="Peng Y."/>
            <person name="Rokas A."/>
            <person name="Rosa C.A."/>
            <person name="Scheuner C."/>
            <person name="Sibirny A.A."/>
            <person name="Slot J.C."/>
            <person name="Stielow J.B."/>
            <person name="Sun H."/>
            <person name="Kurtzman C.P."/>
            <person name="Blackwell M."/>
            <person name="Grigoriev I.V."/>
            <person name="Jeffries T.W."/>
        </authorList>
    </citation>
    <scope>NUCLEOTIDE SEQUENCE [LARGE SCALE GENOMIC DNA]</scope>
    <source>
        <strain evidence="7">NRRL Y-1626</strain>
    </source>
</reference>
<dbReference type="PANTHER" id="PTHR23319:SF4">
    <property type="entry name" value="GRAM DOMAIN CONTAINING 1B, ISOFORM E"/>
    <property type="match status" value="1"/>
</dbReference>
<dbReference type="EMBL" id="LXPE01000009">
    <property type="protein sequence ID" value="OBA27278.1"/>
    <property type="molecule type" value="Genomic_DNA"/>
</dbReference>
<dbReference type="GO" id="GO:0005886">
    <property type="term" value="C:plasma membrane"/>
    <property type="evidence" value="ECO:0007669"/>
    <property type="project" value="TreeGrafter"/>
</dbReference>
<evidence type="ECO:0000313" key="7">
    <source>
        <dbReference type="Proteomes" id="UP000092321"/>
    </source>
</evidence>
<dbReference type="Proteomes" id="UP000092321">
    <property type="component" value="Unassembled WGS sequence"/>
</dbReference>
<accession>A0A1B7TEZ6</accession>
<dbReference type="GO" id="GO:0120015">
    <property type="term" value="F:sterol transfer activity"/>
    <property type="evidence" value="ECO:0007669"/>
    <property type="project" value="TreeGrafter"/>
</dbReference>
<gene>
    <name evidence="6" type="ORF">HANVADRAFT_118621</name>
</gene>
<evidence type="ECO:0000259" key="5">
    <source>
        <dbReference type="PROSITE" id="PS51778"/>
    </source>
</evidence>